<dbReference type="InterPro" id="IPR017449">
    <property type="entry name" value="Pro-tRNA_synth_II"/>
</dbReference>
<comment type="caution">
    <text evidence="10">The sequence shown here is derived from an EMBL/GenBank/DDBJ whole genome shotgun (WGS) entry which is preliminary data.</text>
</comment>
<reference evidence="10 11" key="1">
    <citation type="submission" date="2017-05" db="EMBL/GenBank/DDBJ databases">
        <title>Vagococcus spp. assemblies.</title>
        <authorList>
            <person name="Gulvik C.A."/>
        </authorList>
    </citation>
    <scope>NUCLEOTIDE SEQUENCE [LARGE SCALE GENOMIC DNA]</scope>
    <source>
        <strain evidence="10 11">CCUG 51432</strain>
    </source>
</reference>
<dbReference type="FunFam" id="3.30.930.10:FF:000037">
    <property type="entry name" value="Proline--tRNA ligase"/>
    <property type="match status" value="1"/>
</dbReference>
<evidence type="ECO:0000256" key="6">
    <source>
        <dbReference type="ARBA" id="ARBA00023146"/>
    </source>
</evidence>
<dbReference type="GO" id="GO:0004827">
    <property type="term" value="F:proline-tRNA ligase activity"/>
    <property type="evidence" value="ECO:0007669"/>
    <property type="project" value="UniProtKB-UniRule"/>
</dbReference>
<dbReference type="Gene3D" id="3.40.50.800">
    <property type="entry name" value="Anticodon-binding domain"/>
    <property type="match status" value="1"/>
</dbReference>
<dbReference type="NCBIfam" id="TIGR00408">
    <property type="entry name" value="proS_fam_I"/>
    <property type="match status" value="1"/>
</dbReference>
<feature type="domain" description="Aminoacyl-transfer RNA synthetases class-II family profile" evidence="9">
    <location>
        <begin position="38"/>
        <end position="285"/>
    </location>
</feature>
<dbReference type="InterPro" id="IPR033721">
    <property type="entry name" value="ProRS_core_arch_euk"/>
</dbReference>
<evidence type="ECO:0000256" key="3">
    <source>
        <dbReference type="ARBA" id="ARBA00022741"/>
    </source>
</evidence>
<evidence type="ECO:0000256" key="2">
    <source>
        <dbReference type="ARBA" id="ARBA00022598"/>
    </source>
</evidence>
<dbReference type="InterPro" id="IPR006195">
    <property type="entry name" value="aa-tRNA-synth_II"/>
</dbReference>
<dbReference type="OrthoDB" id="9809052at2"/>
<dbReference type="GO" id="GO:0005737">
    <property type="term" value="C:cytoplasm"/>
    <property type="evidence" value="ECO:0007669"/>
    <property type="project" value="UniProtKB-SubCell"/>
</dbReference>
<dbReference type="GO" id="GO:0005524">
    <property type="term" value="F:ATP binding"/>
    <property type="evidence" value="ECO:0007669"/>
    <property type="project" value="UniProtKB-UniRule"/>
</dbReference>
<dbReference type="EMBL" id="NGKA01000003">
    <property type="protein sequence ID" value="RSU14279.1"/>
    <property type="molecule type" value="Genomic_DNA"/>
</dbReference>
<dbReference type="Pfam" id="PF09180">
    <property type="entry name" value="ProRS-C_1"/>
    <property type="match status" value="1"/>
</dbReference>
<dbReference type="InterPro" id="IPR004499">
    <property type="entry name" value="Pro-tRNA-ligase_IIa_arc-type"/>
</dbReference>
<dbReference type="Proteomes" id="UP000287605">
    <property type="component" value="Unassembled WGS sequence"/>
</dbReference>
<dbReference type="GO" id="GO:0140096">
    <property type="term" value="F:catalytic activity, acting on a protein"/>
    <property type="evidence" value="ECO:0007669"/>
    <property type="project" value="UniProtKB-ARBA"/>
</dbReference>
<dbReference type="SMART" id="SM00946">
    <property type="entry name" value="ProRS-C_1"/>
    <property type="match status" value="1"/>
</dbReference>
<dbReference type="SUPFAM" id="SSF55681">
    <property type="entry name" value="Class II aaRS and biotin synthetases"/>
    <property type="match status" value="1"/>
</dbReference>
<comment type="domain">
    <text evidence="8">Consists of three domains: the N-terminal catalytic domain, the anticodon-binding domain and the C-terminal extension.</text>
</comment>
<sequence length="480" mass="55399">MSKQEFVKEITKRDDDFAQWYTDIVLKAELASYSSVKGSMVVRPTGTALWENIKQVIDTRLKELNHENVMMPLLIPEHLLLKEAEHVEGFAPEVAWVTHGGESELAERLAIRPTSEVLFAEHFKDIIHSYRDLPKLYNQWANVVRWEKTTRPFLRTTEFFWQEGHTCHETFEDADKEARRILEVYREVCEDYLAIPVVQGNKTQSEKFAGAVETYTNETLMYDGKALQIATSHHLGDNFSKAYGISYLDKEGKEQFVQQTSWGITTRSIGGMIMVHGDDRGLVMPPRIAPTQIMIIPIAQHKEGVLDKAYELMTSLKENFRVKIDDSDKKPGWKFNESEMRGIPVRIEIGPRDIENQQVTVARRDTLEKVTFPLDETLSDNIQRLVDDIHHNMFQAAKKRQDEKTHHAETMEEFIKYIKEGGFVIAPWAGDESVEEAIKEETGATPRVIRFEDQTLDLTGLKDIWNGEPAKYMVYWARAY</sequence>
<dbReference type="InterPro" id="IPR002316">
    <property type="entry name" value="Pro-tRNA-ligase_IIa"/>
</dbReference>
<dbReference type="InterPro" id="IPR045864">
    <property type="entry name" value="aa-tRNA-synth_II/BPL/LPL"/>
</dbReference>
<accession>A0A430B1V5</accession>
<keyword evidence="6 8" id="KW-0030">Aminoacyl-tRNA synthetase</keyword>
<comment type="subunit">
    <text evidence="8">Homodimer.</text>
</comment>
<dbReference type="GO" id="GO:0017101">
    <property type="term" value="C:aminoacyl-tRNA synthetase multienzyme complex"/>
    <property type="evidence" value="ECO:0007669"/>
    <property type="project" value="TreeGrafter"/>
</dbReference>
<dbReference type="PANTHER" id="PTHR43382:SF2">
    <property type="entry name" value="BIFUNCTIONAL GLUTAMATE_PROLINE--TRNA LIGASE"/>
    <property type="match status" value="1"/>
</dbReference>
<keyword evidence="3 8" id="KW-0547">Nucleotide-binding</keyword>
<gene>
    <name evidence="8" type="primary">proS</name>
    <name evidence="10" type="ORF">CBF29_02970</name>
</gene>
<evidence type="ECO:0000313" key="10">
    <source>
        <dbReference type="EMBL" id="RSU14279.1"/>
    </source>
</evidence>
<evidence type="ECO:0000256" key="8">
    <source>
        <dbReference type="HAMAP-Rule" id="MF_01571"/>
    </source>
</evidence>
<dbReference type="RefSeq" id="WP_126807153.1">
    <property type="nucleotide sequence ID" value="NZ_NGKA01000003.1"/>
</dbReference>
<dbReference type="SUPFAM" id="SSF64586">
    <property type="entry name" value="C-terminal domain of ProRS"/>
    <property type="match status" value="1"/>
</dbReference>
<keyword evidence="5 8" id="KW-0648">Protein biosynthesis</keyword>
<dbReference type="Pfam" id="PF00587">
    <property type="entry name" value="tRNA-synt_2b"/>
    <property type="match status" value="1"/>
</dbReference>
<dbReference type="CDD" id="cd00862">
    <property type="entry name" value="ProRS_anticodon_zinc"/>
    <property type="match status" value="1"/>
</dbReference>
<evidence type="ECO:0000256" key="7">
    <source>
        <dbReference type="ARBA" id="ARBA00047671"/>
    </source>
</evidence>
<dbReference type="EC" id="6.1.1.15" evidence="8"/>
<dbReference type="SUPFAM" id="SSF52954">
    <property type="entry name" value="Class II aaRS ABD-related"/>
    <property type="match status" value="1"/>
</dbReference>
<dbReference type="InterPro" id="IPR016061">
    <property type="entry name" value="Pro-tRNA_ligase_II_C"/>
</dbReference>
<evidence type="ECO:0000256" key="1">
    <source>
        <dbReference type="ARBA" id="ARBA00022490"/>
    </source>
</evidence>
<comment type="catalytic activity">
    <reaction evidence="7 8">
        <text>tRNA(Pro) + L-proline + ATP = L-prolyl-tRNA(Pro) + AMP + diphosphate</text>
        <dbReference type="Rhea" id="RHEA:14305"/>
        <dbReference type="Rhea" id="RHEA-COMP:9700"/>
        <dbReference type="Rhea" id="RHEA-COMP:9702"/>
        <dbReference type="ChEBI" id="CHEBI:30616"/>
        <dbReference type="ChEBI" id="CHEBI:33019"/>
        <dbReference type="ChEBI" id="CHEBI:60039"/>
        <dbReference type="ChEBI" id="CHEBI:78442"/>
        <dbReference type="ChEBI" id="CHEBI:78532"/>
        <dbReference type="ChEBI" id="CHEBI:456215"/>
        <dbReference type="EC" id="6.1.1.15"/>
    </reaction>
</comment>
<dbReference type="Pfam" id="PF03129">
    <property type="entry name" value="HGTP_anticodon"/>
    <property type="match status" value="1"/>
</dbReference>
<dbReference type="InterPro" id="IPR036621">
    <property type="entry name" value="Anticodon-bd_dom_sf"/>
</dbReference>
<keyword evidence="2 8" id="KW-0436">Ligase</keyword>
<dbReference type="PANTHER" id="PTHR43382">
    <property type="entry name" value="PROLYL-TRNA SYNTHETASE"/>
    <property type="match status" value="1"/>
</dbReference>
<dbReference type="HAMAP" id="MF_01571">
    <property type="entry name" value="Pro_tRNA_synth_type3"/>
    <property type="match status" value="1"/>
</dbReference>
<dbReference type="CDD" id="cd00778">
    <property type="entry name" value="ProRS_core_arch_euk"/>
    <property type="match status" value="1"/>
</dbReference>
<dbReference type="PRINTS" id="PR01046">
    <property type="entry name" value="TRNASYNTHPRO"/>
</dbReference>
<dbReference type="AlphaFoldDB" id="A0A430B1V5"/>
<dbReference type="Gene3D" id="3.30.930.10">
    <property type="entry name" value="Bira Bifunctional Protein, Domain 2"/>
    <property type="match status" value="1"/>
</dbReference>
<organism evidence="10 11">
    <name type="scientific">Vagococcus elongatus</name>
    <dbReference type="NCBI Taxonomy" id="180344"/>
    <lineage>
        <taxon>Bacteria</taxon>
        <taxon>Bacillati</taxon>
        <taxon>Bacillota</taxon>
        <taxon>Bacilli</taxon>
        <taxon>Lactobacillales</taxon>
        <taxon>Enterococcaceae</taxon>
        <taxon>Vagococcus</taxon>
    </lineage>
</organism>
<comment type="similarity">
    <text evidence="8">Belongs to the class-II aminoacyl-tRNA synthetase family. ProS type 3 subfamily.</text>
</comment>
<dbReference type="InterPro" id="IPR004154">
    <property type="entry name" value="Anticodon-bd"/>
</dbReference>
<dbReference type="GO" id="GO:0006433">
    <property type="term" value="P:prolyl-tRNA aminoacylation"/>
    <property type="evidence" value="ECO:0007669"/>
    <property type="project" value="UniProtKB-UniRule"/>
</dbReference>
<protein>
    <recommendedName>
        <fullName evidence="8">Proline--tRNA ligase</fullName>
        <ecNumber evidence="8">6.1.1.15</ecNumber>
    </recommendedName>
    <alternativeName>
        <fullName evidence="8">Prolyl-tRNA synthetase</fullName>
        <shortName evidence="8">ProRS</shortName>
    </alternativeName>
</protein>
<comment type="subcellular location">
    <subcellularLocation>
        <location evidence="8">Cytoplasm</location>
    </subcellularLocation>
</comment>
<comment type="function">
    <text evidence="8">Catalyzes the attachment of proline to tRNA(Pro) in a two-step reaction: proline is first activated by ATP to form Pro-AMP and then transferred to the acceptor end of tRNA(Pro).</text>
</comment>
<evidence type="ECO:0000256" key="4">
    <source>
        <dbReference type="ARBA" id="ARBA00022840"/>
    </source>
</evidence>
<dbReference type="GO" id="GO:0016740">
    <property type="term" value="F:transferase activity"/>
    <property type="evidence" value="ECO:0007669"/>
    <property type="project" value="UniProtKB-ARBA"/>
</dbReference>
<evidence type="ECO:0000256" key="5">
    <source>
        <dbReference type="ARBA" id="ARBA00022917"/>
    </source>
</evidence>
<evidence type="ECO:0000313" key="11">
    <source>
        <dbReference type="Proteomes" id="UP000287605"/>
    </source>
</evidence>
<dbReference type="Gene3D" id="3.30.110.30">
    <property type="entry name" value="C-terminal domain of ProRS"/>
    <property type="match status" value="1"/>
</dbReference>
<keyword evidence="4 8" id="KW-0067">ATP-binding</keyword>
<keyword evidence="1 8" id="KW-0963">Cytoplasm</keyword>
<keyword evidence="11" id="KW-1185">Reference proteome</keyword>
<proteinExistence type="inferred from homology"/>
<evidence type="ECO:0000259" key="9">
    <source>
        <dbReference type="PROSITE" id="PS50862"/>
    </source>
</evidence>
<name>A0A430B1V5_9ENTE</name>
<dbReference type="InterPro" id="IPR002314">
    <property type="entry name" value="aa-tRNA-synt_IIb"/>
</dbReference>
<dbReference type="PROSITE" id="PS50862">
    <property type="entry name" value="AA_TRNA_LIGASE_II"/>
    <property type="match status" value="1"/>
</dbReference>
<dbReference type="FunFam" id="3.40.50.800:FF:000005">
    <property type="entry name" value="bifunctional glutamate/proline--tRNA ligase"/>
    <property type="match status" value="1"/>
</dbReference>